<dbReference type="InterPro" id="IPR032342">
    <property type="entry name" value="DUF4861"/>
</dbReference>
<evidence type="ECO:0000313" key="1">
    <source>
        <dbReference type="EMBL" id="AIE91684.1"/>
    </source>
</evidence>
<accession>A0A075FJZ0</accession>
<protein>
    <submittedName>
        <fullName evidence="1">Putative unsaturated rhamnogalacturonyl hydrolase</fullName>
    </submittedName>
</protein>
<name>A0A075FJZ0_9ARCH</name>
<proteinExistence type="predicted"/>
<sequence>MNKVMKLGLVLLPILTACDNAKNIKEKGVLVNNPADGGAMTQWVSVPVPDAQSQWRVKGVPSEWRNTPEGGKALFAAINVAPGVSEYYPLTRIGAGQPVEDFAHAELSIRTGGEWNGTVYEAQEFSFETVEHFVAPEQLTDHSYYLRYEGPGWESDKVGYRLYFDWRNAIDVFVKTGSDPVLSKVGQDGYDSYHSLSEWGGDALKVGKSLGVGALGRKTDDGILHFQYVDNTSYTLLENSQTSASFKVNYENWALDENGSAGVDIQTVYRINAFDPTTHINVKASEAASGIVAGLVAHDNTQVIDVKGAEWGVIGTWGPQSVLGDQDKLGLAVFYRLDQVVGVEKGEFDHLVMFKPLTAFEYKILAVWPQRDEAIHSAEAFSTLLEDKLNAFENPISVQVVEK</sequence>
<keyword evidence="1" id="KW-0378">Hydrolase</keyword>
<dbReference type="Pfam" id="PF16153">
    <property type="entry name" value="DUF4861"/>
    <property type="match status" value="1"/>
</dbReference>
<dbReference type="EMBL" id="KF900345">
    <property type="protein sequence ID" value="AIE91684.1"/>
    <property type="molecule type" value="Genomic_DNA"/>
</dbReference>
<dbReference type="AlphaFoldDB" id="A0A075FJZ0"/>
<dbReference type="GO" id="GO:0016787">
    <property type="term" value="F:hydrolase activity"/>
    <property type="evidence" value="ECO:0007669"/>
    <property type="project" value="UniProtKB-KW"/>
</dbReference>
<dbReference type="PROSITE" id="PS51257">
    <property type="entry name" value="PROKAR_LIPOPROTEIN"/>
    <property type="match status" value="1"/>
</dbReference>
<reference evidence="1" key="1">
    <citation type="journal article" date="2014" name="Genome Biol. Evol.">
        <title>Pangenome evidence for extensive interdomain horizontal transfer affecting lineage core and shell genes in uncultured planktonic thaumarchaeota and euryarchaeota.</title>
        <authorList>
            <person name="Deschamps P."/>
            <person name="Zivanovic Y."/>
            <person name="Moreira D."/>
            <person name="Rodriguez-Valera F."/>
            <person name="Lopez-Garcia P."/>
        </authorList>
    </citation>
    <scope>NUCLEOTIDE SEQUENCE</scope>
</reference>
<organism evidence="1">
    <name type="scientific">uncultured marine thaumarchaeote AD1000_14_F02</name>
    <dbReference type="NCBI Taxonomy" id="1455892"/>
    <lineage>
        <taxon>Archaea</taxon>
        <taxon>Nitrososphaerota</taxon>
        <taxon>environmental samples</taxon>
    </lineage>
</organism>